<dbReference type="RefSeq" id="WP_093182006.1">
    <property type="nucleotide sequence ID" value="NZ_FMYH01000002.1"/>
</dbReference>
<dbReference type="Pfam" id="PF13191">
    <property type="entry name" value="AAA_16"/>
    <property type="match status" value="1"/>
</dbReference>
<keyword evidence="7" id="KW-1185">Reference proteome</keyword>
<dbReference type="GO" id="GO:0006355">
    <property type="term" value="P:regulation of DNA-templated transcription"/>
    <property type="evidence" value="ECO:0007669"/>
    <property type="project" value="InterPro"/>
</dbReference>
<organism evidence="6 7">
    <name type="scientific">Sanguibacter gelidistatuariae</name>
    <dbReference type="NCBI Taxonomy" id="1814289"/>
    <lineage>
        <taxon>Bacteria</taxon>
        <taxon>Bacillati</taxon>
        <taxon>Actinomycetota</taxon>
        <taxon>Actinomycetes</taxon>
        <taxon>Micrococcales</taxon>
        <taxon>Sanguibacteraceae</taxon>
        <taxon>Sanguibacter</taxon>
    </lineage>
</organism>
<dbReference type="InterPro" id="IPR000792">
    <property type="entry name" value="Tscrpt_reg_LuxR_C"/>
</dbReference>
<dbReference type="Gene3D" id="1.25.40.10">
    <property type="entry name" value="Tetratricopeptide repeat domain"/>
    <property type="match status" value="1"/>
</dbReference>
<dbReference type="InterPro" id="IPR011990">
    <property type="entry name" value="TPR-like_helical_dom_sf"/>
</dbReference>
<dbReference type="PANTHER" id="PTHR44688">
    <property type="entry name" value="DNA-BINDING TRANSCRIPTIONAL ACTIVATOR DEVR_DOSR"/>
    <property type="match status" value="1"/>
</dbReference>
<feature type="domain" description="HTH luxR-type" evidence="5">
    <location>
        <begin position="820"/>
        <end position="885"/>
    </location>
</feature>
<reference evidence="6 7" key="1">
    <citation type="submission" date="2016-09" db="EMBL/GenBank/DDBJ databases">
        <authorList>
            <person name="Capua I."/>
            <person name="De Benedictis P."/>
            <person name="Joannis T."/>
            <person name="Lombin L.H."/>
            <person name="Cattoli G."/>
        </authorList>
    </citation>
    <scope>NUCLEOTIDE SEQUENCE [LARGE SCALE GENOMIC DNA]</scope>
    <source>
        <strain evidence="6 7">ISLP-3</strain>
    </source>
</reference>
<dbReference type="Pfam" id="PF00196">
    <property type="entry name" value="GerE"/>
    <property type="match status" value="1"/>
</dbReference>
<dbReference type="CDD" id="cd06170">
    <property type="entry name" value="LuxR_C_like"/>
    <property type="match status" value="1"/>
</dbReference>
<evidence type="ECO:0000256" key="2">
    <source>
        <dbReference type="ARBA" id="ARBA00023125"/>
    </source>
</evidence>
<protein>
    <submittedName>
        <fullName evidence="6">LuxR family transcriptional regulator, maltose regulon positive regulatory protein</fullName>
    </submittedName>
</protein>
<feature type="region of interest" description="Disordered" evidence="4">
    <location>
        <begin position="1"/>
        <end position="22"/>
    </location>
</feature>
<dbReference type="InterPro" id="IPR041664">
    <property type="entry name" value="AAA_16"/>
</dbReference>
<dbReference type="PROSITE" id="PS50043">
    <property type="entry name" value="HTH_LUXR_2"/>
    <property type="match status" value="1"/>
</dbReference>
<keyword evidence="1" id="KW-0805">Transcription regulation</keyword>
<dbReference type="Gene3D" id="1.10.10.10">
    <property type="entry name" value="Winged helix-like DNA-binding domain superfamily/Winged helix DNA-binding domain"/>
    <property type="match status" value="1"/>
</dbReference>
<dbReference type="SUPFAM" id="SSF52540">
    <property type="entry name" value="P-loop containing nucleoside triphosphate hydrolases"/>
    <property type="match status" value="1"/>
</dbReference>
<dbReference type="EMBL" id="FMYH01000002">
    <property type="protein sequence ID" value="SDC23908.1"/>
    <property type="molecule type" value="Genomic_DNA"/>
</dbReference>
<dbReference type="GO" id="GO:0003677">
    <property type="term" value="F:DNA binding"/>
    <property type="evidence" value="ECO:0007669"/>
    <property type="project" value="UniProtKB-KW"/>
</dbReference>
<dbReference type="SMART" id="SM00421">
    <property type="entry name" value="HTH_LUXR"/>
    <property type="match status" value="1"/>
</dbReference>
<dbReference type="InterPro" id="IPR027417">
    <property type="entry name" value="P-loop_NTPase"/>
</dbReference>
<name>A0A1G6JZ50_9MICO</name>
<dbReference type="Proteomes" id="UP000199039">
    <property type="component" value="Unassembled WGS sequence"/>
</dbReference>
<evidence type="ECO:0000256" key="4">
    <source>
        <dbReference type="SAM" id="MobiDB-lite"/>
    </source>
</evidence>
<sequence>MTPAAAADGHRLPARKIHPPPPPSLHVVRGAAGARLAEGVEATSVTLLSAPTGYGKSTLLAAWATSTARSVAWLTIDELDNDATTLWLGIRGTLAAALARDGRGDPVDLADAAPPHHPDDAGPAIDDLVSRLDALTHPLALVLDNVDEIRDPEPRAMLDRLLRYAPPNLRLVLSGRFDPPLALQRVRAAGQLTELRHQDLRFSAHDALRLAELCEVPLTAEDQRDLLSATDGWPVAVKMALVAMARSPAALTLKPLLSPTSPIADLLVTDILAGLGPELAQFVLRATTCRRVDATLADALNGGDDGARPLAECVDRGLFLDRQATDEGEPASYRWHDFFAAQCQAKLAGSRPQHWRALHRSAAHYWRQRDLDEAVTHALRGGRPALAATYLHERWIELVLRGDHTLLLTLCHRIPAPLDESPEMLLLMAVCHYLDGDQTQADLLLRRAASRSQAPERSPDAEHRFALLEQLLGVVMTRSHPDLATMATIGEDLLRTPHPSKDAVVLAGAEHIVGQLLARAGRPAAATALLEASTAVAMSRSMTALRLAGESELSLLVREREGCGAGRRAARAVLDEAGRLGWSGTPILAPACLTLALCEYDRDDLGAAQVWAARALRTVQRGDRSLPALARATLLEIALATGDPAATEELSGALAAEAPSGLPPSWPVLVAVLDARRHLARGETEAAAAIVAGLGAGPYLAEHPGSLVWVAEILRRTGDAGGAREVLRSFPPDCRASQLVVRRLVVDTLLATADGDRDGGHQLLEDALASAEPDDVRRPFTDRCQELLPLLAEHLAWGTEHAAFTIALLDHLPAAPAAPAMPSYWSLTPREHEVLLYLRTTMTAADIASAAFVSINTVKTHQRAIYRKLGVEGRREAVRVATDRGLL</sequence>
<gene>
    <name evidence="6" type="ORF">SAMN05216410_1451</name>
</gene>
<dbReference type="OrthoDB" id="134985at2"/>
<evidence type="ECO:0000313" key="6">
    <source>
        <dbReference type="EMBL" id="SDC23908.1"/>
    </source>
</evidence>
<dbReference type="InterPro" id="IPR036388">
    <property type="entry name" value="WH-like_DNA-bd_sf"/>
</dbReference>
<proteinExistence type="predicted"/>
<dbReference type="PANTHER" id="PTHR44688:SF16">
    <property type="entry name" value="DNA-BINDING TRANSCRIPTIONAL ACTIVATOR DEVR_DOSR"/>
    <property type="match status" value="1"/>
</dbReference>
<keyword evidence="2" id="KW-0238">DNA-binding</keyword>
<evidence type="ECO:0000259" key="5">
    <source>
        <dbReference type="PROSITE" id="PS50043"/>
    </source>
</evidence>
<dbReference type="STRING" id="1814289.SAMN05216410_1451"/>
<dbReference type="AlphaFoldDB" id="A0A1G6JZ50"/>
<accession>A0A1G6JZ50</accession>
<evidence type="ECO:0000313" key="7">
    <source>
        <dbReference type="Proteomes" id="UP000199039"/>
    </source>
</evidence>
<keyword evidence="3" id="KW-0804">Transcription</keyword>
<dbReference type="InterPro" id="IPR059106">
    <property type="entry name" value="WHD_MalT"/>
</dbReference>
<evidence type="ECO:0000256" key="3">
    <source>
        <dbReference type="ARBA" id="ARBA00023163"/>
    </source>
</evidence>
<dbReference type="SUPFAM" id="SSF46894">
    <property type="entry name" value="C-terminal effector domain of the bipartite response regulators"/>
    <property type="match status" value="1"/>
</dbReference>
<dbReference type="InterPro" id="IPR016032">
    <property type="entry name" value="Sig_transdc_resp-reg_C-effctor"/>
</dbReference>
<dbReference type="Pfam" id="PF25873">
    <property type="entry name" value="WHD_MalT"/>
    <property type="match status" value="1"/>
</dbReference>
<evidence type="ECO:0000256" key="1">
    <source>
        <dbReference type="ARBA" id="ARBA00023015"/>
    </source>
</evidence>